<dbReference type="EMBL" id="GBRH01281230">
    <property type="protein sequence ID" value="JAD16665.1"/>
    <property type="molecule type" value="Transcribed_RNA"/>
</dbReference>
<proteinExistence type="predicted"/>
<accession>A0A0A8XVJ6</accession>
<reference evidence="1" key="2">
    <citation type="journal article" date="2015" name="Data Brief">
        <title>Shoot transcriptome of the giant reed, Arundo donax.</title>
        <authorList>
            <person name="Barrero R.A."/>
            <person name="Guerrero F.D."/>
            <person name="Moolhuijzen P."/>
            <person name="Goolsby J.A."/>
            <person name="Tidwell J."/>
            <person name="Bellgard S.E."/>
            <person name="Bellgard M.I."/>
        </authorList>
    </citation>
    <scope>NUCLEOTIDE SEQUENCE</scope>
    <source>
        <tissue evidence="1">Shoot tissue taken approximately 20 cm above the soil surface</tissue>
    </source>
</reference>
<dbReference type="AlphaFoldDB" id="A0A0A8XVJ6"/>
<protein>
    <submittedName>
        <fullName evidence="1">Uncharacterized protein</fullName>
    </submittedName>
</protein>
<name>A0A0A8XVJ6_ARUDO</name>
<evidence type="ECO:0000313" key="1">
    <source>
        <dbReference type="EMBL" id="JAD16665.1"/>
    </source>
</evidence>
<reference evidence="1" key="1">
    <citation type="submission" date="2014-09" db="EMBL/GenBank/DDBJ databases">
        <authorList>
            <person name="Magalhaes I.L.F."/>
            <person name="Oliveira U."/>
            <person name="Santos F.R."/>
            <person name="Vidigal T.H.D.A."/>
            <person name="Brescovit A.D."/>
            <person name="Santos A.J."/>
        </authorList>
    </citation>
    <scope>NUCLEOTIDE SEQUENCE</scope>
    <source>
        <tissue evidence="1">Shoot tissue taken approximately 20 cm above the soil surface</tissue>
    </source>
</reference>
<organism evidence="1">
    <name type="scientific">Arundo donax</name>
    <name type="common">Giant reed</name>
    <name type="synonym">Donax arundinaceus</name>
    <dbReference type="NCBI Taxonomy" id="35708"/>
    <lineage>
        <taxon>Eukaryota</taxon>
        <taxon>Viridiplantae</taxon>
        <taxon>Streptophyta</taxon>
        <taxon>Embryophyta</taxon>
        <taxon>Tracheophyta</taxon>
        <taxon>Spermatophyta</taxon>
        <taxon>Magnoliopsida</taxon>
        <taxon>Liliopsida</taxon>
        <taxon>Poales</taxon>
        <taxon>Poaceae</taxon>
        <taxon>PACMAD clade</taxon>
        <taxon>Arundinoideae</taxon>
        <taxon>Arundineae</taxon>
        <taxon>Arundo</taxon>
    </lineage>
</organism>
<sequence>MEVAMVWEATMDRWPWRRESTGREAAGSGWRSRWTRVLSIPRHEAFCLFCGDSEDTFSMPPVCNLWDSNSTCISKFGGNRENEKNKPSMGLV</sequence>